<dbReference type="PROSITE" id="PS50181">
    <property type="entry name" value="FBOX"/>
    <property type="match status" value="1"/>
</dbReference>
<dbReference type="AlphaFoldDB" id="A0A0W0F2E7"/>
<name>A0A0W0F2E7_MONRR</name>
<evidence type="ECO:0000259" key="1">
    <source>
        <dbReference type="PROSITE" id="PS50181"/>
    </source>
</evidence>
<dbReference type="SUPFAM" id="SSF81383">
    <property type="entry name" value="F-box domain"/>
    <property type="match status" value="1"/>
</dbReference>
<dbReference type="InterPro" id="IPR001810">
    <property type="entry name" value="F-box_dom"/>
</dbReference>
<feature type="domain" description="F-box" evidence="1">
    <location>
        <begin position="1"/>
        <end position="49"/>
    </location>
</feature>
<dbReference type="CDD" id="cd09917">
    <property type="entry name" value="F-box_SF"/>
    <property type="match status" value="1"/>
</dbReference>
<reference evidence="2 3" key="1">
    <citation type="submission" date="2015-12" db="EMBL/GenBank/DDBJ databases">
        <title>Draft genome sequence of Moniliophthora roreri, the causal agent of frosty pod rot of cacao.</title>
        <authorList>
            <person name="Aime M.C."/>
            <person name="Diaz-Valderrama J.R."/>
            <person name="Kijpornyongpan T."/>
            <person name="Phillips-Mora W."/>
        </authorList>
    </citation>
    <scope>NUCLEOTIDE SEQUENCE [LARGE SCALE GENOMIC DNA]</scope>
    <source>
        <strain evidence="2 3">MCA 2952</strain>
    </source>
</reference>
<proteinExistence type="predicted"/>
<dbReference type="InterPro" id="IPR036047">
    <property type="entry name" value="F-box-like_dom_sf"/>
</dbReference>
<organism evidence="2 3">
    <name type="scientific">Moniliophthora roreri</name>
    <name type="common">Frosty pod rot fungus</name>
    <name type="synonym">Monilia roreri</name>
    <dbReference type="NCBI Taxonomy" id="221103"/>
    <lineage>
        <taxon>Eukaryota</taxon>
        <taxon>Fungi</taxon>
        <taxon>Dikarya</taxon>
        <taxon>Basidiomycota</taxon>
        <taxon>Agaricomycotina</taxon>
        <taxon>Agaricomycetes</taxon>
        <taxon>Agaricomycetidae</taxon>
        <taxon>Agaricales</taxon>
        <taxon>Marasmiineae</taxon>
        <taxon>Marasmiaceae</taxon>
        <taxon>Moniliophthora</taxon>
    </lineage>
</organism>
<gene>
    <name evidence="2" type="ORF">WG66_17003</name>
</gene>
<protein>
    <recommendedName>
        <fullName evidence="1">F-box domain-containing protein</fullName>
    </recommendedName>
</protein>
<dbReference type="eggNOG" id="ENOG502RP4Z">
    <property type="taxonomic scope" value="Eukaryota"/>
</dbReference>
<dbReference type="Proteomes" id="UP000054988">
    <property type="component" value="Unassembled WGS sequence"/>
</dbReference>
<accession>A0A0W0F2E7</accession>
<evidence type="ECO:0000313" key="2">
    <source>
        <dbReference type="EMBL" id="KTB30420.1"/>
    </source>
</evidence>
<evidence type="ECO:0000313" key="3">
    <source>
        <dbReference type="Proteomes" id="UP000054988"/>
    </source>
</evidence>
<sequence>MRIHDLPPEIIDDILFNSDPLDVASVSQSSRYFYAHIYHAPDRHLWRGLYLAQPLDDPEKCVSPLGSPRVGEFDWKGELQAIIRARTVLENPKVCKQEERCTILRTLIKMVLWVPPLQSASDILKEDKISQNLLWVAAECRKGALLDPETFDWEPTEEEEDLRAQLHTLLGVTPRDWKEEARLESRAFVYLMRNYNWRNEFGPFLESDSGANRVDWVHVRHLHRDISMKLLQGMEGAEQLDVCIYHLSSPYTQLIIPEGLNLDEEEDWAGVGGTWDVSFCFCDHHLLIRYNHSDIHNGGIPDTSILAGASFQEVFRTMAIQLHVTKVVHDDKHPTRPVIFFGGQIAGPINTIMSGSVRLTDDDQIRWHFVSGELGNPIWSGEGIQVGGVRSAYGVLGAWTTIFHDRDDPVGPFWLRKHLES</sequence>
<dbReference type="EMBL" id="LATX01002384">
    <property type="protein sequence ID" value="KTB30420.1"/>
    <property type="molecule type" value="Genomic_DNA"/>
</dbReference>
<comment type="caution">
    <text evidence="2">The sequence shown here is derived from an EMBL/GenBank/DDBJ whole genome shotgun (WGS) entry which is preliminary data.</text>
</comment>